<gene>
    <name evidence="13" type="ORF">DPMN_121629</name>
</gene>
<dbReference type="EC" id="4.6.1.2" evidence="2"/>
<dbReference type="GO" id="GO:0007168">
    <property type="term" value="P:receptor guanylyl cyclase signaling pathway"/>
    <property type="evidence" value="ECO:0007669"/>
    <property type="project" value="TreeGrafter"/>
</dbReference>
<evidence type="ECO:0000256" key="7">
    <source>
        <dbReference type="ARBA" id="ARBA00023136"/>
    </source>
</evidence>
<keyword evidence="7 11" id="KW-0472">Membrane</keyword>
<evidence type="ECO:0000256" key="5">
    <source>
        <dbReference type="ARBA" id="ARBA00022741"/>
    </source>
</evidence>
<dbReference type="EMBL" id="JAIWYP010000005">
    <property type="protein sequence ID" value="KAH3819885.1"/>
    <property type="molecule type" value="Genomic_DNA"/>
</dbReference>
<organism evidence="13 14">
    <name type="scientific">Dreissena polymorpha</name>
    <name type="common">Zebra mussel</name>
    <name type="synonym">Mytilus polymorpha</name>
    <dbReference type="NCBI Taxonomy" id="45954"/>
    <lineage>
        <taxon>Eukaryota</taxon>
        <taxon>Metazoa</taxon>
        <taxon>Spiralia</taxon>
        <taxon>Lophotrochozoa</taxon>
        <taxon>Mollusca</taxon>
        <taxon>Bivalvia</taxon>
        <taxon>Autobranchia</taxon>
        <taxon>Heteroconchia</taxon>
        <taxon>Euheterodonta</taxon>
        <taxon>Imparidentia</taxon>
        <taxon>Neoheterodontei</taxon>
        <taxon>Myida</taxon>
        <taxon>Dreissenoidea</taxon>
        <taxon>Dreissenidae</taxon>
        <taxon>Dreissena</taxon>
    </lineage>
</organism>
<dbReference type="GO" id="GO:0005886">
    <property type="term" value="C:plasma membrane"/>
    <property type="evidence" value="ECO:0007669"/>
    <property type="project" value="TreeGrafter"/>
</dbReference>
<dbReference type="InterPro" id="IPR011645">
    <property type="entry name" value="HNOB_dom_associated"/>
</dbReference>
<keyword evidence="9" id="KW-0141">cGMP biosynthesis</keyword>
<comment type="caution">
    <text evidence="13">The sequence shown here is derived from an EMBL/GenBank/DDBJ whole genome shotgun (WGS) entry which is preliminary data.</text>
</comment>
<accession>A0A9D4GR23</accession>
<keyword evidence="14" id="KW-1185">Reference proteome</keyword>
<dbReference type="AlphaFoldDB" id="A0A9D4GR23"/>
<evidence type="ECO:0000256" key="2">
    <source>
        <dbReference type="ARBA" id="ARBA00012202"/>
    </source>
</evidence>
<keyword evidence="4" id="KW-0732">Signal</keyword>
<dbReference type="PROSITE" id="PS50125">
    <property type="entry name" value="GUANYLATE_CYCLASE_2"/>
    <property type="match status" value="1"/>
</dbReference>
<dbReference type="InterPro" id="IPR013587">
    <property type="entry name" value="Nitrate/nitrite_sensing"/>
</dbReference>
<dbReference type="Pfam" id="PF08376">
    <property type="entry name" value="NIT"/>
    <property type="match status" value="1"/>
</dbReference>
<reference evidence="13" key="2">
    <citation type="submission" date="2020-11" db="EMBL/GenBank/DDBJ databases">
        <authorList>
            <person name="McCartney M.A."/>
            <person name="Auch B."/>
            <person name="Kono T."/>
            <person name="Mallez S."/>
            <person name="Becker A."/>
            <person name="Gohl D.M."/>
            <person name="Silverstein K.A.T."/>
            <person name="Koren S."/>
            <person name="Bechman K.B."/>
            <person name="Herman A."/>
            <person name="Abrahante J.E."/>
            <person name="Garbe J."/>
        </authorList>
    </citation>
    <scope>NUCLEOTIDE SEQUENCE</scope>
    <source>
        <strain evidence="13">Duluth1</strain>
        <tissue evidence="13">Whole animal</tissue>
    </source>
</reference>
<dbReference type="GO" id="GO:0004383">
    <property type="term" value="F:guanylate cyclase activity"/>
    <property type="evidence" value="ECO:0007669"/>
    <property type="project" value="UniProtKB-EC"/>
</dbReference>
<dbReference type="GO" id="GO:0035556">
    <property type="term" value="P:intracellular signal transduction"/>
    <property type="evidence" value="ECO:0007669"/>
    <property type="project" value="InterPro"/>
</dbReference>
<keyword evidence="3 11" id="KW-0812">Transmembrane</keyword>
<feature type="transmembrane region" description="Helical" evidence="11">
    <location>
        <begin position="371"/>
        <end position="393"/>
    </location>
</feature>
<dbReference type="Proteomes" id="UP000828390">
    <property type="component" value="Unassembled WGS sequence"/>
</dbReference>
<comment type="subcellular location">
    <subcellularLocation>
        <location evidence="1">Membrane</location>
        <topology evidence="1">Single-pass type I membrane protein</topology>
    </subcellularLocation>
</comment>
<dbReference type="SUPFAM" id="SSF55073">
    <property type="entry name" value="Nucleotide cyclase"/>
    <property type="match status" value="1"/>
</dbReference>
<evidence type="ECO:0000256" key="10">
    <source>
        <dbReference type="SAM" id="MobiDB-lite"/>
    </source>
</evidence>
<dbReference type="GO" id="GO:0001653">
    <property type="term" value="F:peptide receptor activity"/>
    <property type="evidence" value="ECO:0007669"/>
    <property type="project" value="TreeGrafter"/>
</dbReference>
<keyword evidence="6 11" id="KW-1133">Transmembrane helix</keyword>
<dbReference type="InterPro" id="IPR050401">
    <property type="entry name" value="Cyclic_nucleotide_synthase"/>
</dbReference>
<dbReference type="InterPro" id="IPR029787">
    <property type="entry name" value="Nucleotide_cyclase"/>
</dbReference>
<evidence type="ECO:0000256" key="3">
    <source>
        <dbReference type="ARBA" id="ARBA00022692"/>
    </source>
</evidence>
<keyword evidence="5" id="KW-0547">Nucleotide-binding</keyword>
<evidence type="ECO:0000256" key="11">
    <source>
        <dbReference type="SAM" id="Phobius"/>
    </source>
</evidence>
<feature type="region of interest" description="Disordered" evidence="10">
    <location>
        <begin position="1"/>
        <end position="22"/>
    </location>
</feature>
<evidence type="ECO:0000313" key="14">
    <source>
        <dbReference type="Proteomes" id="UP000828390"/>
    </source>
</evidence>
<feature type="compositionally biased region" description="Basic and acidic residues" evidence="10">
    <location>
        <begin position="1"/>
        <end position="10"/>
    </location>
</feature>
<dbReference type="PANTHER" id="PTHR11920:SF501">
    <property type="entry name" value="GUANYLATE CYCLASE 32E"/>
    <property type="match status" value="1"/>
</dbReference>
<dbReference type="Gene3D" id="6.10.250.780">
    <property type="match status" value="1"/>
</dbReference>
<feature type="transmembrane region" description="Helical" evidence="11">
    <location>
        <begin position="72"/>
        <end position="91"/>
    </location>
</feature>
<dbReference type="PANTHER" id="PTHR11920">
    <property type="entry name" value="GUANYLYL CYCLASE"/>
    <property type="match status" value="1"/>
</dbReference>
<evidence type="ECO:0000259" key="12">
    <source>
        <dbReference type="PROSITE" id="PS50125"/>
    </source>
</evidence>
<evidence type="ECO:0000256" key="8">
    <source>
        <dbReference type="ARBA" id="ARBA00023239"/>
    </source>
</evidence>
<dbReference type="Gene3D" id="3.30.70.1230">
    <property type="entry name" value="Nucleotide cyclase"/>
    <property type="match status" value="1"/>
</dbReference>
<name>A0A9D4GR23_DREPO</name>
<evidence type="ECO:0000313" key="13">
    <source>
        <dbReference type="EMBL" id="KAH3819885.1"/>
    </source>
</evidence>
<dbReference type="GO" id="GO:0000166">
    <property type="term" value="F:nucleotide binding"/>
    <property type="evidence" value="ECO:0007669"/>
    <property type="project" value="UniProtKB-KW"/>
</dbReference>
<evidence type="ECO:0000256" key="6">
    <source>
        <dbReference type="ARBA" id="ARBA00022989"/>
    </source>
</evidence>
<reference evidence="13" key="1">
    <citation type="journal article" date="2019" name="bioRxiv">
        <title>The Genome of the Zebra Mussel, Dreissena polymorpha: A Resource for Invasive Species Research.</title>
        <authorList>
            <person name="McCartney M.A."/>
            <person name="Auch B."/>
            <person name="Kono T."/>
            <person name="Mallez S."/>
            <person name="Zhang Y."/>
            <person name="Obille A."/>
            <person name="Becker A."/>
            <person name="Abrahante J.E."/>
            <person name="Garbe J."/>
            <person name="Badalamenti J.P."/>
            <person name="Herman A."/>
            <person name="Mangelson H."/>
            <person name="Liachko I."/>
            <person name="Sullivan S."/>
            <person name="Sone E.D."/>
            <person name="Koren S."/>
            <person name="Silverstein K.A.T."/>
            <person name="Beckman K.B."/>
            <person name="Gohl D.M."/>
        </authorList>
    </citation>
    <scope>NUCLEOTIDE SEQUENCE</scope>
    <source>
        <strain evidence="13">Duluth1</strain>
        <tissue evidence="13">Whole animal</tissue>
    </source>
</reference>
<evidence type="ECO:0000256" key="9">
    <source>
        <dbReference type="ARBA" id="ARBA00023293"/>
    </source>
</evidence>
<keyword evidence="8" id="KW-0456">Lyase</keyword>
<dbReference type="GO" id="GO:0004016">
    <property type="term" value="F:adenylate cyclase activity"/>
    <property type="evidence" value="ECO:0007669"/>
    <property type="project" value="TreeGrafter"/>
</dbReference>
<evidence type="ECO:0000256" key="4">
    <source>
        <dbReference type="ARBA" id="ARBA00022729"/>
    </source>
</evidence>
<feature type="domain" description="Guanylate cyclase" evidence="12">
    <location>
        <begin position="451"/>
        <end position="479"/>
    </location>
</feature>
<sequence>MPWWQKEKGTIHPAKAGMHDPISGSMTSLSPSQLNAAIMDMLHTNNTGNRCQTACRGDPITTAGQRNQMIKMLAIILVPVLILMGLTGNSFGSALSSYVSSRHIRSTLLFSLDMGILIRALQRERDASALYLSAIRPETKNFLLQRYQETDEATQTLPYWPNTLSGTHSDFDSSESFIKLLNRHRYELDTLQVTFRDELNTYTAWIEVFIKWFYRAISEARAERVWKAFVAYQELLVAREYLGRERAMGLIFFALGKFPTREEYLYFVESQDTANTSFATARQYSEIARDVYDDTISDNPGIMSVIHGKRLEIRARYTGEDNNTTGSLAEATFWFENMTFFQDIVNDAQTSLALRIDSLLKEQQTTDLTNIIVICVIFSAVLILCPVIVYAVYSLTVEIQRCSIHIADRTKALSKEKKRTDTLLYQMLPKQVADQLKQNKEVNTEEFMNATIMFSDIVGFTQISSRSSPLQVRLYVMVLCLNWSLSA</sequence>
<dbReference type="InterPro" id="IPR001054">
    <property type="entry name" value="A/G_cyclase"/>
</dbReference>
<protein>
    <recommendedName>
        <fullName evidence="2">guanylate cyclase</fullName>
        <ecNumber evidence="2">4.6.1.2</ecNumber>
    </recommendedName>
</protein>
<proteinExistence type="predicted"/>
<evidence type="ECO:0000256" key="1">
    <source>
        <dbReference type="ARBA" id="ARBA00004479"/>
    </source>
</evidence>
<dbReference type="Pfam" id="PF07701">
    <property type="entry name" value="HNOBA"/>
    <property type="match status" value="1"/>
</dbReference>